<evidence type="ECO:0000313" key="2">
    <source>
        <dbReference type="Proteomes" id="UP000787672"/>
    </source>
</evidence>
<comment type="caution">
    <text evidence="1">The sequence shown here is derived from an EMBL/GenBank/DDBJ whole genome shotgun (WGS) entry which is preliminary data.</text>
</comment>
<gene>
    <name evidence="1" type="ORF">KQI82_05600</name>
</gene>
<dbReference type="EMBL" id="JAHLQN010000001">
    <property type="protein sequence ID" value="MBU5626396.1"/>
    <property type="molecule type" value="Genomic_DNA"/>
</dbReference>
<reference evidence="1 2" key="1">
    <citation type="submission" date="2021-06" db="EMBL/GenBank/DDBJ databases">
        <authorList>
            <person name="Sun Q."/>
            <person name="Li D."/>
        </authorList>
    </citation>
    <scope>NUCLEOTIDE SEQUENCE [LARGE SCALE GENOMIC DNA]</scope>
    <source>
        <strain evidence="1 2">MSJ-2</strain>
    </source>
</reference>
<proteinExistence type="predicted"/>
<evidence type="ECO:0000313" key="1">
    <source>
        <dbReference type="EMBL" id="MBU5626396.1"/>
    </source>
</evidence>
<sequence length="355" mass="40108">MAAKIYDKIPIVDTARRCGLVLDSRTLRRKEVEASCPFCGDHGPGKYHLSLNTDTDQYRCNLCGTHGNSVSLYARIKGICNKEAYLELAHESKVYPLPQSPSPQTQERQPCSLDQRHAVYSDMLAHLTLLPKHGENLLERGLSEERIRRNEYRSMPETERGRRLLTDLLRSHGHDLHGIPGFRTYYSDWTLSGPNGFLIPVRNKDGLIQGLKIRLDDAQQANRKYRWLSSRNLPSGTRSYSWVHVTGNTQSKRAFLTEGPLKGDVASFLAQDALFICIGGVNALNGLNDTIRGLGVREVIEAMDMDQMTNPNVRSAILTMRKEVQKIPGIRYSKYTWNPAYKGVDDYLLSRAATM</sequence>
<name>A0ABS6F9T7_9FIRM</name>
<evidence type="ECO:0008006" key="3">
    <source>
        <dbReference type="Google" id="ProtNLM"/>
    </source>
</evidence>
<accession>A0ABS6F9T7</accession>
<protein>
    <recommendedName>
        <fullName evidence="3">DUF3854 domain-containing protein</fullName>
    </recommendedName>
</protein>
<dbReference type="RefSeq" id="WP_216631886.1">
    <property type="nucleotide sequence ID" value="NZ_JAHLQN010000001.1"/>
</dbReference>
<organism evidence="1 2">
    <name type="scientific">Dysosmobacter acutus</name>
    <dbReference type="NCBI Taxonomy" id="2841504"/>
    <lineage>
        <taxon>Bacteria</taxon>
        <taxon>Bacillati</taxon>
        <taxon>Bacillota</taxon>
        <taxon>Clostridia</taxon>
        <taxon>Eubacteriales</taxon>
        <taxon>Oscillospiraceae</taxon>
        <taxon>Dysosmobacter</taxon>
    </lineage>
</organism>
<dbReference type="Proteomes" id="UP000787672">
    <property type="component" value="Unassembled WGS sequence"/>
</dbReference>
<keyword evidence="2" id="KW-1185">Reference proteome</keyword>